<evidence type="ECO:0000256" key="3">
    <source>
        <dbReference type="ARBA" id="ARBA00012483"/>
    </source>
</evidence>
<keyword evidence="7" id="KW-0863">Zinc-finger</keyword>
<dbReference type="InterPro" id="IPR022170">
    <property type="entry name" value="MUL1-like"/>
</dbReference>
<name>A0A835LU61_9MAGN</name>
<dbReference type="AlphaFoldDB" id="A0A835LU61"/>
<evidence type="ECO:0000256" key="10">
    <source>
        <dbReference type="ARBA" id="ARBA00022989"/>
    </source>
</evidence>
<feature type="domain" description="E3 Ubiquitin ligase MUL1-like" evidence="12">
    <location>
        <begin position="8"/>
        <end position="64"/>
    </location>
</feature>
<keyword evidence="10" id="KW-1133">Transmembrane helix</keyword>
<keyword evidence="14" id="KW-1185">Reference proteome</keyword>
<dbReference type="OrthoDB" id="66726at2759"/>
<evidence type="ECO:0000256" key="8">
    <source>
        <dbReference type="ARBA" id="ARBA00022786"/>
    </source>
</evidence>
<comment type="catalytic activity">
    <reaction evidence="1">
        <text>S-ubiquitinyl-[E2 ubiquitin-conjugating enzyme]-L-cysteine + [acceptor protein]-L-lysine = [E2 ubiquitin-conjugating enzyme]-L-cysteine + N(6)-ubiquitinyl-[acceptor protein]-L-lysine.</text>
        <dbReference type="EC" id="2.3.2.27"/>
    </reaction>
</comment>
<gene>
    <name evidence="13" type="ORF">IFM89_001378</name>
</gene>
<dbReference type="PANTHER" id="PTHR47568">
    <property type="match status" value="1"/>
</dbReference>
<dbReference type="Pfam" id="PF12483">
    <property type="entry name" value="GIDE"/>
    <property type="match status" value="1"/>
</dbReference>
<evidence type="ECO:0000313" key="13">
    <source>
        <dbReference type="EMBL" id="KAF9599636.1"/>
    </source>
</evidence>
<dbReference type="GO" id="GO:0061630">
    <property type="term" value="F:ubiquitin protein ligase activity"/>
    <property type="evidence" value="ECO:0007669"/>
    <property type="project" value="UniProtKB-EC"/>
</dbReference>
<dbReference type="PANTHER" id="PTHR47568:SF2">
    <property type="entry name" value="E3 UBIQUITIN-PROTEIN LIGASE SP1-RELATED"/>
    <property type="match status" value="1"/>
</dbReference>
<evidence type="ECO:0000256" key="9">
    <source>
        <dbReference type="ARBA" id="ARBA00022833"/>
    </source>
</evidence>
<keyword evidence="4" id="KW-0808">Transferase</keyword>
<proteinExistence type="predicted"/>
<sequence length="133" mass="15601">QQQHYMIKSNEDGDWRRDSTWLQTRSKEVPWYLDDGTGCVNVAGADHTSLNLKVASRTFHESSSADACLTYSDCQSILNFLSYGKKKDFMVLLIQRFLCEEMTVIYCGFLISVIFCRWLEWRELKVFFPQEHP</sequence>
<keyword evidence="5" id="KW-0812">Transmembrane</keyword>
<evidence type="ECO:0000256" key="6">
    <source>
        <dbReference type="ARBA" id="ARBA00022723"/>
    </source>
</evidence>
<protein>
    <recommendedName>
        <fullName evidence="3">RING-type E3 ubiquitin transferase</fullName>
        <ecNumber evidence="3">2.3.2.27</ecNumber>
    </recommendedName>
</protein>
<evidence type="ECO:0000256" key="7">
    <source>
        <dbReference type="ARBA" id="ARBA00022771"/>
    </source>
</evidence>
<feature type="non-terminal residue" evidence="13">
    <location>
        <position position="1"/>
    </location>
</feature>
<dbReference type="Proteomes" id="UP000631114">
    <property type="component" value="Unassembled WGS sequence"/>
</dbReference>
<keyword evidence="9" id="KW-0862">Zinc</keyword>
<evidence type="ECO:0000259" key="12">
    <source>
        <dbReference type="Pfam" id="PF12483"/>
    </source>
</evidence>
<dbReference type="EMBL" id="JADFTS010000006">
    <property type="protein sequence ID" value="KAF9599636.1"/>
    <property type="molecule type" value="Genomic_DNA"/>
</dbReference>
<comment type="caution">
    <text evidence="13">The sequence shown here is derived from an EMBL/GenBank/DDBJ whole genome shotgun (WGS) entry which is preliminary data.</text>
</comment>
<reference evidence="13 14" key="1">
    <citation type="submission" date="2020-10" db="EMBL/GenBank/DDBJ databases">
        <title>The Coptis chinensis genome and diversification of protoberbering-type alkaloids.</title>
        <authorList>
            <person name="Wang B."/>
            <person name="Shu S."/>
            <person name="Song C."/>
            <person name="Liu Y."/>
        </authorList>
    </citation>
    <scope>NUCLEOTIDE SEQUENCE [LARGE SCALE GENOMIC DNA]</scope>
    <source>
        <strain evidence="13">HL-2020</strain>
        <tissue evidence="13">Leaf</tissue>
    </source>
</reference>
<keyword evidence="11" id="KW-0472">Membrane</keyword>
<dbReference type="GO" id="GO:0016567">
    <property type="term" value="P:protein ubiquitination"/>
    <property type="evidence" value="ECO:0007669"/>
    <property type="project" value="InterPro"/>
</dbReference>
<dbReference type="GO" id="GO:0008270">
    <property type="term" value="F:zinc ion binding"/>
    <property type="evidence" value="ECO:0007669"/>
    <property type="project" value="UniProtKB-KW"/>
</dbReference>
<evidence type="ECO:0000256" key="4">
    <source>
        <dbReference type="ARBA" id="ARBA00022679"/>
    </source>
</evidence>
<dbReference type="EC" id="2.3.2.27" evidence="3"/>
<evidence type="ECO:0000256" key="2">
    <source>
        <dbReference type="ARBA" id="ARBA00004141"/>
    </source>
</evidence>
<keyword evidence="8" id="KW-0833">Ubl conjugation pathway</keyword>
<evidence type="ECO:0000313" key="14">
    <source>
        <dbReference type="Proteomes" id="UP000631114"/>
    </source>
</evidence>
<evidence type="ECO:0000256" key="5">
    <source>
        <dbReference type="ARBA" id="ARBA00022692"/>
    </source>
</evidence>
<dbReference type="InterPro" id="IPR044231">
    <property type="entry name" value="SP1/SPL1"/>
</dbReference>
<keyword evidence="6" id="KW-0479">Metal-binding</keyword>
<comment type="subcellular location">
    <subcellularLocation>
        <location evidence="2">Membrane</location>
        <topology evidence="2">Multi-pass membrane protein</topology>
    </subcellularLocation>
</comment>
<dbReference type="GO" id="GO:0016020">
    <property type="term" value="C:membrane"/>
    <property type="evidence" value="ECO:0007669"/>
    <property type="project" value="UniProtKB-SubCell"/>
</dbReference>
<evidence type="ECO:0000256" key="1">
    <source>
        <dbReference type="ARBA" id="ARBA00000900"/>
    </source>
</evidence>
<evidence type="ECO:0000256" key="11">
    <source>
        <dbReference type="ARBA" id="ARBA00023136"/>
    </source>
</evidence>
<organism evidence="13 14">
    <name type="scientific">Coptis chinensis</name>
    <dbReference type="NCBI Taxonomy" id="261450"/>
    <lineage>
        <taxon>Eukaryota</taxon>
        <taxon>Viridiplantae</taxon>
        <taxon>Streptophyta</taxon>
        <taxon>Embryophyta</taxon>
        <taxon>Tracheophyta</taxon>
        <taxon>Spermatophyta</taxon>
        <taxon>Magnoliopsida</taxon>
        <taxon>Ranunculales</taxon>
        <taxon>Ranunculaceae</taxon>
        <taxon>Coptidoideae</taxon>
        <taxon>Coptis</taxon>
    </lineage>
</organism>
<accession>A0A835LU61</accession>